<dbReference type="InterPro" id="IPR001841">
    <property type="entry name" value="Znf_RING"/>
</dbReference>
<feature type="transmembrane region" description="Helical" evidence="5">
    <location>
        <begin position="88"/>
        <end position="107"/>
    </location>
</feature>
<evidence type="ECO:0000256" key="5">
    <source>
        <dbReference type="SAM" id="Phobius"/>
    </source>
</evidence>
<dbReference type="PROSITE" id="PS00518">
    <property type="entry name" value="ZF_RING_1"/>
    <property type="match status" value="1"/>
</dbReference>
<dbReference type="InterPro" id="IPR017907">
    <property type="entry name" value="Znf_RING_CS"/>
</dbReference>
<name>A0A1I7THE5_9PELO</name>
<keyword evidence="5" id="KW-0472">Membrane</keyword>
<keyword evidence="7" id="KW-1185">Reference proteome</keyword>
<sequence length="233" mass="26780">MSYMGCYCFIGQQLSQKRVKKKVILEILLIVKNIGVLSAGVMPLIVMSIFEILRPSLSLPILLLQIVLFEMFFSKFKMKYHDFVTKQNTLVDGLLFVLYTYFLYIFIDSAPFNDILITCSTVTLWAAIGIRNAIQGEVILKEGQSPETITYCEKCYDEYNEKARIPRLLQCGHTICNRCATELCSKNGKVPCPFCKIVTQKYKRYIPCEFCEHVTVEQMKLPTNYALLDVICK</sequence>
<dbReference type="GO" id="GO:0008270">
    <property type="term" value="F:zinc ion binding"/>
    <property type="evidence" value="ECO:0007669"/>
    <property type="project" value="UniProtKB-KW"/>
</dbReference>
<evidence type="ECO:0000259" key="6">
    <source>
        <dbReference type="PROSITE" id="PS50089"/>
    </source>
</evidence>
<organism evidence="7 8">
    <name type="scientific">Caenorhabditis tropicalis</name>
    <dbReference type="NCBI Taxonomy" id="1561998"/>
    <lineage>
        <taxon>Eukaryota</taxon>
        <taxon>Metazoa</taxon>
        <taxon>Ecdysozoa</taxon>
        <taxon>Nematoda</taxon>
        <taxon>Chromadorea</taxon>
        <taxon>Rhabditida</taxon>
        <taxon>Rhabditina</taxon>
        <taxon>Rhabditomorpha</taxon>
        <taxon>Rhabditoidea</taxon>
        <taxon>Rhabditidae</taxon>
        <taxon>Peloderinae</taxon>
        <taxon>Caenorhabditis</taxon>
    </lineage>
</organism>
<keyword evidence="5" id="KW-1133">Transmembrane helix</keyword>
<dbReference type="WBParaSite" id="Csp11.Scaffold614.g5959.t1">
    <property type="protein sequence ID" value="Csp11.Scaffold614.g5959.t1"/>
    <property type="gene ID" value="Csp11.Scaffold614.g5959"/>
</dbReference>
<dbReference type="SUPFAM" id="SSF57850">
    <property type="entry name" value="RING/U-box"/>
    <property type="match status" value="1"/>
</dbReference>
<dbReference type="AlphaFoldDB" id="A0A1I7THE5"/>
<dbReference type="PANTHER" id="PTHR47156">
    <property type="entry name" value="PROTEIN CBG20824"/>
    <property type="match status" value="1"/>
</dbReference>
<evidence type="ECO:0000313" key="7">
    <source>
        <dbReference type="Proteomes" id="UP000095282"/>
    </source>
</evidence>
<dbReference type="Pfam" id="PF14634">
    <property type="entry name" value="zf-RING_5"/>
    <property type="match status" value="1"/>
</dbReference>
<dbReference type="PANTHER" id="PTHR47156:SF10">
    <property type="entry name" value="E3 UBIQUITIN-PROTEIN LIGASE TRIM-21-RELATED"/>
    <property type="match status" value="1"/>
</dbReference>
<feature type="transmembrane region" description="Helical" evidence="5">
    <location>
        <begin position="56"/>
        <end position="76"/>
    </location>
</feature>
<keyword evidence="3" id="KW-0862">Zinc</keyword>
<proteinExistence type="predicted"/>
<keyword evidence="1" id="KW-0479">Metal-binding</keyword>
<dbReference type="STRING" id="1561998.A0A1I7THE5"/>
<dbReference type="SMART" id="SM00184">
    <property type="entry name" value="RING"/>
    <property type="match status" value="1"/>
</dbReference>
<dbReference type="Proteomes" id="UP000095282">
    <property type="component" value="Unplaced"/>
</dbReference>
<evidence type="ECO:0000256" key="3">
    <source>
        <dbReference type="ARBA" id="ARBA00022833"/>
    </source>
</evidence>
<dbReference type="InterPro" id="IPR013083">
    <property type="entry name" value="Znf_RING/FYVE/PHD"/>
</dbReference>
<keyword evidence="2 4" id="KW-0863">Zinc-finger</keyword>
<evidence type="ECO:0000256" key="1">
    <source>
        <dbReference type="ARBA" id="ARBA00022723"/>
    </source>
</evidence>
<evidence type="ECO:0000256" key="2">
    <source>
        <dbReference type="ARBA" id="ARBA00022771"/>
    </source>
</evidence>
<reference evidence="8" key="1">
    <citation type="submission" date="2016-11" db="UniProtKB">
        <authorList>
            <consortium name="WormBaseParasite"/>
        </authorList>
    </citation>
    <scope>IDENTIFICATION</scope>
</reference>
<accession>A0A1I7THE5</accession>
<feature type="domain" description="RING-type" evidence="6">
    <location>
        <begin position="152"/>
        <end position="196"/>
    </location>
</feature>
<feature type="transmembrane region" description="Helical" evidence="5">
    <location>
        <begin position="23"/>
        <end position="50"/>
    </location>
</feature>
<dbReference type="Gene3D" id="3.30.40.10">
    <property type="entry name" value="Zinc/RING finger domain, C3HC4 (zinc finger)"/>
    <property type="match status" value="1"/>
</dbReference>
<protein>
    <submittedName>
        <fullName evidence="8">RING-type domain-containing protein</fullName>
    </submittedName>
</protein>
<dbReference type="InterPro" id="IPR052667">
    <property type="entry name" value="E3_ubiquitin-ligase_RING"/>
</dbReference>
<evidence type="ECO:0000313" key="8">
    <source>
        <dbReference type="WBParaSite" id="Csp11.Scaffold614.g5959.t1"/>
    </source>
</evidence>
<keyword evidence="5" id="KW-0812">Transmembrane</keyword>
<dbReference type="PROSITE" id="PS50089">
    <property type="entry name" value="ZF_RING_2"/>
    <property type="match status" value="1"/>
</dbReference>
<evidence type="ECO:0000256" key="4">
    <source>
        <dbReference type="PROSITE-ProRule" id="PRU00175"/>
    </source>
</evidence>